<accession>A0ABP6L926</accession>
<evidence type="ECO:0000313" key="2">
    <source>
        <dbReference type="EMBL" id="GAA3033789.1"/>
    </source>
</evidence>
<proteinExistence type="predicted"/>
<feature type="domain" description="Peptidase C51" evidence="1">
    <location>
        <begin position="106"/>
        <end position="193"/>
    </location>
</feature>
<sequence>MPPRWSSARAAPDRRPVASVSMNAGWKHWHALALFSALLVAPSLIGCSPANADSPGTGIGRHWAARPAFPATAPGLSPVRQRIVAVLRAQYENPPESPAVYTQGVREPWCADFVSWTQRRAGSPVRNPGNGSWRIPGVATLTEYYQSVGRFHGPDYRPKPGDVVLYAPPNRFKQHTNTVIAVDGDNVTTLGGNEPPHGISINGYRLATVKGIVGYGSPR</sequence>
<name>A0ABP6L926_9ACTN</name>
<dbReference type="Proteomes" id="UP001501035">
    <property type="component" value="Unassembled WGS sequence"/>
</dbReference>
<dbReference type="InterPro" id="IPR007921">
    <property type="entry name" value="CHAP_dom"/>
</dbReference>
<evidence type="ECO:0000259" key="1">
    <source>
        <dbReference type="Pfam" id="PF05257"/>
    </source>
</evidence>
<comment type="caution">
    <text evidence="2">The sequence shown here is derived from an EMBL/GenBank/DDBJ whole genome shotgun (WGS) entry which is preliminary data.</text>
</comment>
<reference evidence="3" key="1">
    <citation type="journal article" date="2019" name="Int. J. Syst. Evol. Microbiol.">
        <title>The Global Catalogue of Microorganisms (GCM) 10K type strain sequencing project: providing services to taxonomists for standard genome sequencing and annotation.</title>
        <authorList>
            <consortium name="The Broad Institute Genomics Platform"/>
            <consortium name="The Broad Institute Genome Sequencing Center for Infectious Disease"/>
            <person name="Wu L."/>
            <person name="Ma J."/>
        </authorList>
    </citation>
    <scope>NUCLEOTIDE SEQUENCE [LARGE SCALE GENOMIC DNA]</scope>
    <source>
        <strain evidence="3">JCM 14234</strain>
    </source>
</reference>
<evidence type="ECO:0000313" key="3">
    <source>
        <dbReference type="Proteomes" id="UP001501035"/>
    </source>
</evidence>
<organism evidence="2 3">
    <name type="scientific">Gordonia defluvii</name>
    <dbReference type="NCBI Taxonomy" id="283718"/>
    <lineage>
        <taxon>Bacteria</taxon>
        <taxon>Bacillati</taxon>
        <taxon>Actinomycetota</taxon>
        <taxon>Actinomycetes</taxon>
        <taxon>Mycobacteriales</taxon>
        <taxon>Gordoniaceae</taxon>
        <taxon>Gordonia</taxon>
    </lineage>
</organism>
<dbReference type="EMBL" id="BAAAVS010000020">
    <property type="protein sequence ID" value="GAA3033789.1"/>
    <property type="molecule type" value="Genomic_DNA"/>
</dbReference>
<gene>
    <name evidence="2" type="ORF">GCM10010528_13490</name>
</gene>
<dbReference type="Pfam" id="PF05257">
    <property type="entry name" value="CHAP"/>
    <property type="match status" value="1"/>
</dbReference>
<protein>
    <recommendedName>
        <fullName evidence="1">Peptidase C51 domain-containing protein</fullName>
    </recommendedName>
</protein>
<keyword evidence="3" id="KW-1185">Reference proteome</keyword>